<keyword evidence="4" id="KW-0460">Magnesium</keyword>
<evidence type="ECO:0000256" key="3">
    <source>
        <dbReference type="ARBA" id="ARBA00022801"/>
    </source>
</evidence>
<accession>A0ABS8J5G8</accession>
<dbReference type="PANTHER" id="PTHR20854:SF4">
    <property type="entry name" value="INOSITOL-1-MONOPHOSPHATASE-RELATED"/>
    <property type="match status" value="1"/>
</dbReference>
<name>A0ABS8J5G8_9GAMM</name>
<dbReference type="GO" id="GO:0008483">
    <property type="term" value="F:transaminase activity"/>
    <property type="evidence" value="ECO:0007669"/>
    <property type="project" value="UniProtKB-KW"/>
</dbReference>
<dbReference type="SUPFAM" id="SSF56655">
    <property type="entry name" value="Carbohydrate phosphatase"/>
    <property type="match status" value="1"/>
</dbReference>
<evidence type="ECO:0000256" key="4">
    <source>
        <dbReference type="ARBA" id="ARBA00022842"/>
    </source>
</evidence>
<dbReference type="EMBL" id="VOSO01000012">
    <property type="protein sequence ID" value="MCC7659220.1"/>
    <property type="molecule type" value="Genomic_DNA"/>
</dbReference>
<keyword evidence="5" id="KW-0032">Aminotransferase</keyword>
<dbReference type="PANTHER" id="PTHR20854">
    <property type="entry name" value="INOSITOL MONOPHOSPHATASE"/>
    <property type="match status" value="1"/>
</dbReference>
<keyword evidence="5" id="KW-0808">Transferase</keyword>
<dbReference type="PROSITE" id="PS00629">
    <property type="entry name" value="IMP_1"/>
    <property type="match status" value="1"/>
</dbReference>
<proteinExistence type="inferred from homology"/>
<keyword evidence="6" id="KW-1185">Reference proteome</keyword>
<keyword evidence="2" id="KW-0479">Metal-binding</keyword>
<organism evidence="5 6">
    <name type="scientific">Serratia montpellierensis</name>
    <dbReference type="NCBI Taxonomy" id="2598730"/>
    <lineage>
        <taxon>Bacteria</taxon>
        <taxon>Pseudomonadati</taxon>
        <taxon>Pseudomonadota</taxon>
        <taxon>Gammaproteobacteria</taxon>
        <taxon>Enterobacterales</taxon>
        <taxon>Yersiniaceae</taxon>
        <taxon>Serratia</taxon>
    </lineage>
</organism>
<evidence type="ECO:0000256" key="1">
    <source>
        <dbReference type="ARBA" id="ARBA00009759"/>
    </source>
</evidence>
<dbReference type="InterPro" id="IPR000760">
    <property type="entry name" value="Inositol_monophosphatase-like"/>
</dbReference>
<dbReference type="Proteomes" id="UP001199135">
    <property type="component" value="Unassembled WGS sequence"/>
</dbReference>
<dbReference type="Pfam" id="PF00459">
    <property type="entry name" value="Inositol_P"/>
    <property type="match status" value="1"/>
</dbReference>
<sequence length="279" mass="30463">MIWNGIVNELEFSGLLQKVKEIALSSFSIIEGKKNEVTFFEKKDFSIVSEADVETEAYIRERLQALTPDIPVYGEELGCEIADDCQLYWLIDPIDGTTWYKLGIPVYGSLIALVKEGEPVMGTIGLPAINTLVYAGKNEGCFIHTGENSVRRLFTEADQAEATRVEQATITASGIHGTSTWLENGDTPWNLIAVLESAKLFKFSGDCIQHVSVFNGSSDAAIDTIMKPWDSAAIIICAREAGFTVMDLNGNQQGILASGNLLTAKNAHLAKELIKLLQA</sequence>
<comment type="caution">
    <text evidence="5">The sequence shown here is derived from an EMBL/GenBank/DDBJ whole genome shotgun (WGS) entry which is preliminary data.</text>
</comment>
<comment type="similarity">
    <text evidence="1">Belongs to the inositol monophosphatase superfamily.</text>
</comment>
<dbReference type="InterPro" id="IPR020583">
    <property type="entry name" value="Inositol_monoP_metal-BS"/>
</dbReference>
<protein>
    <submittedName>
        <fullName evidence="5">Histidinol-phosphate aminotransferase</fullName>
    </submittedName>
</protein>
<dbReference type="PRINTS" id="PR00377">
    <property type="entry name" value="IMPHPHTASES"/>
</dbReference>
<evidence type="ECO:0000313" key="6">
    <source>
        <dbReference type="Proteomes" id="UP001199135"/>
    </source>
</evidence>
<reference evidence="5 6" key="1">
    <citation type="submission" date="2019-08" db="EMBL/GenBank/DDBJ databases">
        <title>Genome sequencing of Psyttalia spp.-associated microbial isolates reveals a potentially novel species in the Serratia genus.</title>
        <authorList>
            <person name="Tannieres-Laurent M."/>
            <person name="Sparks M.E."/>
            <person name="Blackburn M.B."/>
            <person name="Gundersen-Rindal D.E."/>
            <person name="Bon M.-C."/>
        </authorList>
    </citation>
    <scope>NUCLEOTIDE SEQUENCE [LARGE SCALE GENOMIC DNA]</scope>
    <source>
        <strain evidence="6">Pon4B</strain>
    </source>
</reference>
<keyword evidence="3" id="KW-0378">Hydrolase</keyword>
<dbReference type="Gene3D" id="3.30.540.10">
    <property type="entry name" value="Fructose-1,6-Bisphosphatase, subunit A, domain 1"/>
    <property type="match status" value="1"/>
</dbReference>
<dbReference type="Gene3D" id="3.40.190.80">
    <property type="match status" value="1"/>
</dbReference>
<evidence type="ECO:0000256" key="2">
    <source>
        <dbReference type="ARBA" id="ARBA00022723"/>
    </source>
</evidence>
<gene>
    <name evidence="5" type="ORF">FUU20_10735</name>
</gene>
<evidence type="ECO:0000313" key="5">
    <source>
        <dbReference type="EMBL" id="MCC7659220.1"/>
    </source>
</evidence>